<sequence length="98" mass="11119">MAADSNLLMRVSVLMIMLIWSMHGSGLEATDSYGGRKTTQKSRIDSNSILRGLISYDLSRMGKKQQQYNEYMRMSKKLDGDRKSPGGPNRQHNNSLQH</sequence>
<evidence type="ECO:0000256" key="3">
    <source>
        <dbReference type="ARBA" id="ARBA00022525"/>
    </source>
</evidence>
<dbReference type="InterPro" id="IPR039617">
    <property type="entry name" value="CLAVATA3-CLE"/>
</dbReference>
<keyword evidence="6" id="KW-0325">Glycoprotein</keyword>
<keyword evidence="11" id="KW-1185">Reference proteome</keyword>
<comment type="subcellular location">
    <subcellularLocation>
        <location evidence="1">Secreted</location>
        <location evidence="1">Extracellular space</location>
    </subcellularLocation>
</comment>
<evidence type="ECO:0000256" key="5">
    <source>
        <dbReference type="ARBA" id="ARBA00022782"/>
    </source>
</evidence>
<keyword evidence="4 9" id="KW-0732">Signal</keyword>
<evidence type="ECO:0000256" key="6">
    <source>
        <dbReference type="ARBA" id="ARBA00023180"/>
    </source>
</evidence>
<evidence type="ECO:0000256" key="1">
    <source>
        <dbReference type="ARBA" id="ARBA00004239"/>
    </source>
</evidence>
<keyword evidence="5" id="KW-0221">Differentiation</keyword>
<evidence type="ECO:0000256" key="9">
    <source>
        <dbReference type="SAM" id="SignalP"/>
    </source>
</evidence>
<feature type="region of interest" description="Disordered" evidence="8">
    <location>
        <begin position="74"/>
        <end position="98"/>
    </location>
</feature>
<feature type="signal peptide" evidence="9">
    <location>
        <begin position="1"/>
        <end position="29"/>
    </location>
</feature>
<feature type="chain" id="PRO_5012874423" evidence="9">
    <location>
        <begin position="30"/>
        <end position="98"/>
    </location>
</feature>
<protein>
    <submittedName>
        <fullName evidence="10">Uncharacterized protein</fullName>
    </submittedName>
</protein>
<dbReference type="AlphaFoldDB" id="A0A251PGF7"/>
<keyword evidence="7" id="KW-0379">Hydroxylation</keyword>
<dbReference type="PANTHER" id="PTHR36016:SF10">
    <property type="entry name" value="CLAVATA3_ESR (CLE)-RELATED PROTEIN 6-LIKE"/>
    <property type="match status" value="1"/>
</dbReference>
<reference evidence="10 11" key="1">
    <citation type="journal article" date="2013" name="Nat. Genet.">
        <title>The high-quality draft genome of peach (Prunus persica) identifies unique patterns of genetic diversity, domestication and genome evolution.</title>
        <authorList>
            <consortium name="International Peach Genome Initiative"/>
            <person name="Verde I."/>
            <person name="Abbott A.G."/>
            <person name="Scalabrin S."/>
            <person name="Jung S."/>
            <person name="Shu S."/>
            <person name="Marroni F."/>
            <person name="Zhebentyayeva T."/>
            <person name="Dettori M.T."/>
            <person name="Grimwood J."/>
            <person name="Cattonaro F."/>
            <person name="Zuccolo A."/>
            <person name="Rossini L."/>
            <person name="Jenkins J."/>
            <person name="Vendramin E."/>
            <person name="Meisel L.A."/>
            <person name="Decroocq V."/>
            <person name="Sosinski B."/>
            <person name="Prochnik S."/>
            <person name="Mitros T."/>
            <person name="Policriti A."/>
            <person name="Cipriani G."/>
            <person name="Dondini L."/>
            <person name="Ficklin S."/>
            <person name="Goodstein D.M."/>
            <person name="Xuan P."/>
            <person name="Del Fabbro C."/>
            <person name="Aramini V."/>
            <person name="Copetti D."/>
            <person name="Gonzalez S."/>
            <person name="Horner D.S."/>
            <person name="Falchi R."/>
            <person name="Lucas S."/>
            <person name="Mica E."/>
            <person name="Maldonado J."/>
            <person name="Lazzari B."/>
            <person name="Bielenberg D."/>
            <person name="Pirona R."/>
            <person name="Miculan M."/>
            <person name="Barakat A."/>
            <person name="Testolin R."/>
            <person name="Stella A."/>
            <person name="Tartarini S."/>
            <person name="Tonutti P."/>
            <person name="Arus P."/>
            <person name="Orellana A."/>
            <person name="Wells C."/>
            <person name="Main D."/>
            <person name="Vizzotto G."/>
            <person name="Silva H."/>
            <person name="Salamini F."/>
            <person name="Schmutz J."/>
            <person name="Morgante M."/>
            <person name="Rokhsar D.S."/>
        </authorList>
    </citation>
    <scope>NUCLEOTIDE SEQUENCE [LARGE SCALE GENOMIC DNA]</scope>
    <source>
        <strain evidence="11">cv. Nemared</strain>
    </source>
</reference>
<comment type="similarity">
    <text evidence="2">Belongs to the CLV3/ESR signal peptide family.</text>
</comment>
<evidence type="ECO:0000256" key="2">
    <source>
        <dbReference type="ARBA" id="ARBA00005416"/>
    </source>
</evidence>
<dbReference type="Gramene" id="ONI10661">
    <property type="protein sequence ID" value="ONI10661"/>
    <property type="gene ID" value="PRUPE_4G060400"/>
</dbReference>
<dbReference type="Proteomes" id="UP000006882">
    <property type="component" value="Chromosome G4"/>
</dbReference>
<dbReference type="GO" id="GO:0005576">
    <property type="term" value="C:extracellular region"/>
    <property type="evidence" value="ECO:0007669"/>
    <property type="project" value="UniProtKB-SubCell"/>
</dbReference>
<name>A0A251PGF7_PRUPE</name>
<organism evidence="10 11">
    <name type="scientific">Prunus persica</name>
    <name type="common">Peach</name>
    <name type="synonym">Amygdalus persica</name>
    <dbReference type="NCBI Taxonomy" id="3760"/>
    <lineage>
        <taxon>Eukaryota</taxon>
        <taxon>Viridiplantae</taxon>
        <taxon>Streptophyta</taxon>
        <taxon>Embryophyta</taxon>
        <taxon>Tracheophyta</taxon>
        <taxon>Spermatophyta</taxon>
        <taxon>Magnoliopsida</taxon>
        <taxon>eudicotyledons</taxon>
        <taxon>Gunneridae</taxon>
        <taxon>Pentapetalae</taxon>
        <taxon>rosids</taxon>
        <taxon>fabids</taxon>
        <taxon>Rosales</taxon>
        <taxon>Rosaceae</taxon>
        <taxon>Amygdaloideae</taxon>
        <taxon>Amygdaleae</taxon>
        <taxon>Prunus</taxon>
    </lineage>
</organism>
<proteinExistence type="inferred from homology"/>
<evidence type="ECO:0000256" key="7">
    <source>
        <dbReference type="ARBA" id="ARBA00023278"/>
    </source>
</evidence>
<dbReference type="EMBL" id="CM007654">
    <property type="protein sequence ID" value="ONI10661.1"/>
    <property type="molecule type" value="Genomic_DNA"/>
</dbReference>
<evidence type="ECO:0000313" key="11">
    <source>
        <dbReference type="Proteomes" id="UP000006882"/>
    </source>
</evidence>
<keyword evidence="3" id="KW-0964">Secreted</keyword>
<accession>A0A251PGF7</accession>
<gene>
    <name evidence="10" type="ORF">PRUPE_4G060400</name>
</gene>
<dbReference type="GO" id="GO:0030154">
    <property type="term" value="P:cell differentiation"/>
    <property type="evidence" value="ECO:0007669"/>
    <property type="project" value="UniProtKB-KW"/>
</dbReference>
<dbReference type="PANTHER" id="PTHR36016">
    <property type="entry name" value="CLAVATA3/ESR (CLE)-RELATED PROTEIN 7"/>
    <property type="match status" value="1"/>
</dbReference>
<evidence type="ECO:0000256" key="8">
    <source>
        <dbReference type="SAM" id="MobiDB-lite"/>
    </source>
</evidence>
<evidence type="ECO:0000256" key="4">
    <source>
        <dbReference type="ARBA" id="ARBA00022729"/>
    </source>
</evidence>
<evidence type="ECO:0000313" key="10">
    <source>
        <dbReference type="EMBL" id="ONI10661.1"/>
    </source>
</evidence>